<evidence type="ECO:0000313" key="4">
    <source>
        <dbReference type="Proteomes" id="UP000000323"/>
    </source>
</evidence>
<evidence type="ECO:0000259" key="2">
    <source>
        <dbReference type="Pfam" id="PF01370"/>
    </source>
</evidence>
<dbReference type="PANTHER" id="PTHR43000">
    <property type="entry name" value="DTDP-D-GLUCOSE 4,6-DEHYDRATASE-RELATED"/>
    <property type="match status" value="1"/>
</dbReference>
<name>D1CE15_THET1</name>
<gene>
    <name evidence="3" type="ordered locus">Tter_0249</name>
</gene>
<keyword evidence="4" id="KW-1185">Reference proteome</keyword>
<evidence type="ECO:0000256" key="1">
    <source>
        <dbReference type="ARBA" id="ARBA00007637"/>
    </source>
</evidence>
<dbReference type="STRING" id="525904.Tter_0249"/>
<dbReference type="RefSeq" id="WP_012874206.1">
    <property type="nucleotide sequence ID" value="NC_013525.1"/>
</dbReference>
<dbReference type="HOGENOM" id="CLU_054225_0_0_0"/>
<comment type="similarity">
    <text evidence="1">Belongs to the NAD(P)-dependent epimerase/dehydratase family.</text>
</comment>
<dbReference type="OrthoDB" id="9779902at2"/>
<dbReference type="Pfam" id="PF01370">
    <property type="entry name" value="Epimerase"/>
    <property type="match status" value="1"/>
</dbReference>
<dbReference type="eggNOG" id="COG0451">
    <property type="taxonomic scope" value="Bacteria"/>
</dbReference>
<sequence>MSKVLITGAAGTLGQALIPVIAGAGYHLELVDIQPIESEYEFHQIDILDADALSPVMEGVDFVVHAAGLHGIHLSTRSPREFYSINLTGTFNVWEASAQAGIKGFVFCSSVSVYGESRRPPREDAVVALSENMPLLPSDIYGLTKFLGEEMSRYYVRRYGVPAVALRLGMFTPEPFFRHGIRLLYGGVDPRDVAQAVLKSIQAMEAGKIRWEVLNIASEVPFTKEDGPQLRKNPLPVLDKYYKDAVNLLKERGVERLYPIHEFIPISKAEEKLGFRPEYNFSWWLQELEQHPDYRTPKNPPWP</sequence>
<accession>D1CE15</accession>
<organism evidence="3 4">
    <name type="scientific">Thermobaculum terrenum (strain ATCC BAA-798 / CCMEE 7001 / YNP1)</name>
    <dbReference type="NCBI Taxonomy" id="525904"/>
    <lineage>
        <taxon>Bacteria</taxon>
        <taxon>Bacillati</taxon>
        <taxon>Chloroflexota</taxon>
        <taxon>Chloroflexia</taxon>
        <taxon>Candidatus Thermobaculales</taxon>
        <taxon>Candidatus Thermobaculaceae</taxon>
        <taxon>Thermobaculum</taxon>
    </lineage>
</organism>
<dbReference type="InterPro" id="IPR036291">
    <property type="entry name" value="NAD(P)-bd_dom_sf"/>
</dbReference>
<dbReference type="InterPro" id="IPR001509">
    <property type="entry name" value="Epimerase_deHydtase"/>
</dbReference>
<protein>
    <submittedName>
        <fullName evidence="3">NAD-dependent epimerase/dehydratase</fullName>
    </submittedName>
</protein>
<dbReference type="SUPFAM" id="SSF51735">
    <property type="entry name" value="NAD(P)-binding Rossmann-fold domains"/>
    <property type="match status" value="1"/>
</dbReference>
<dbReference type="EMBL" id="CP001825">
    <property type="protein sequence ID" value="ACZ41171.1"/>
    <property type="molecule type" value="Genomic_DNA"/>
</dbReference>
<dbReference type="KEGG" id="ttr:Tter_0249"/>
<reference evidence="4" key="1">
    <citation type="journal article" date="2010" name="Stand. Genomic Sci.">
        <title>Complete genome sequence of 'Thermobaculum terrenum' type strain (YNP1).</title>
        <authorList>
            <person name="Kiss H."/>
            <person name="Cleland D."/>
            <person name="Lapidus A."/>
            <person name="Lucas S."/>
            <person name="Glavina Del Rio T."/>
            <person name="Nolan M."/>
            <person name="Tice H."/>
            <person name="Han C."/>
            <person name="Goodwin L."/>
            <person name="Pitluck S."/>
            <person name="Liolios K."/>
            <person name="Ivanova N."/>
            <person name="Mavromatis K."/>
            <person name="Ovchinnikova G."/>
            <person name="Pati A."/>
            <person name="Chen A."/>
            <person name="Palaniappan K."/>
            <person name="Land M."/>
            <person name="Hauser L."/>
            <person name="Chang Y."/>
            <person name="Jeffries C."/>
            <person name="Lu M."/>
            <person name="Brettin T."/>
            <person name="Detter J."/>
            <person name="Goker M."/>
            <person name="Tindall B."/>
            <person name="Beck B."/>
            <person name="McDermott T."/>
            <person name="Woyke T."/>
            <person name="Bristow J."/>
            <person name="Eisen J."/>
            <person name="Markowitz V."/>
            <person name="Hugenholtz P."/>
            <person name="Kyrpides N."/>
            <person name="Klenk H."/>
            <person name="Cheng J."/>
        </authorList>
    </citation>
    <scope>NUCLEOTIDE SEQUENCE [LARGE SCALE GENOMIC DNA]</scope>
    <source>
        <strain evidence="4">ATCC BAA-798 / YNP1</strain>
    </source>
</reference>
<feature type="domain" description="NAD-dependent epimerase/dehydratase" evidence="2">
    <location>
        <begin position="4"/>
        <end position="169"/>
    </location>
</feature>
<dbReference type="Proteomes" id="UP000000323">
    <property type="component" value="Chromosome 1"/>
</dbReference>
<proteinExistence type="inferred from homology"/>
<dbReference type="Gene3D" id="3.40.50.720">
    <property type="entry name" value="NAD(P)-binding Rossmann-like Domain"/>
    <property type="match status" value="1"/>
</dbReference>
<dbReference type="AlphaFoldDB" id="D1CE15"/>
<evidence type="ECO:0000313" key="3">
    <source>
        <dbReference type="EMBL" id="ACZ41171.1"/>
    </source>
</evidence>